<dbReference type="GO" id="GO:0005741">
    <property type="term" value="C:mitochondrial outer membrane"/>
    <property type="evidence" value="ECO:0007669"/>
    <property type="project" value="UniProtKB-SubCell"/>
</dbReference>
<dbReference type="InterPro" id="IPR000184">
    <property type="entry name" value="Bac_surfAg_D15"/>
</dbReference>
<proteinExistence type="inferred from homology"/>
<protein>
    <recommendedName>
        <fullName evidence="10">Bacterial surface antigen (D15) domain-containing protein</fullName>
    </recommendedName>
</protein>
<dbReference type="EMBL" id="JALJAT010000008">
    <property type="protein sequence ID" value="KAK4467660.1"/>
    <property type="molecule type" value="Genomic_DNA"/>
</dbReference>
<dbReference type="Gene3D" id="2.40.160.50">
    <property type="entry name" value="membrane protein fhac: a member of the omp85/tpsb transporter family"/>
    <property type="match status" value="1"/>
</dbReference>
<feature type="domain" description="Bacterial surface antigen (D15)" evidence="6">
    <location>
        <begin position="193"/>
        <end position="501"/>
    </location>
</feature>
<dbReference type="PANTHER" id="PTHR12815">
    <property type="entry name" value="SORTING AND ASSEMBLY MACHINERY SAMM50 PROTEIN FAMILY MEMBER"/>
    <property type="match status" value="1"/>
</dbReference>
<evidence type="ECO:0000259" key="6">
    <source>
        <dbReference type="Pfam" id="PF01103"/>
    </source>
</evidence>
<accession>A0AAE1Z503</accession>
<dbReference type="PANTHER" id="PTHR12815:SF18">
    <property type="entry name" value="SORTING AND ASSEMBLY MACHINERY COMPONENT 50 HOMOLOG"/>
    <property type="match status" value="1"/>
</dbReference>
<comment type="similarity">
    <text evidence="2">Belongs to the SAM50/omp85 family.</text>
</comment>
<feature type="domain" description="POTRA" evidence="7">
    <location>
        <begin position="16"/>
        <end position="93"/>
    </location>
</feature>
<evidence type="ECO:0000259" key="7">
    <source>
        <dbReference type="Pfam" id="PF07244"/>
    </source>
</evidence>
<keyword evidence="4" id="KW-0812">Transmembrane</keyword>
<dbReference type="GO" id="GO:0045040">
    <property type="term" value="P:protein insertion into mitochondrial outer membrane"/>
    <property type="evidence" value="ECO:0007669"/>
    <property type="project" value="TreeGrafter"/>
</dbReference>
<evidence type="ECO:0000256" key="3">
    <source>
        <dbReference type="ARBA" id="ARBA00022452"/>
    </source>
</evidence>
<dbReference type="Gene3D" id="3.10.20.310">
    <property type="entry name" value="membrane protein fhac"/>
    <property type="match status" value="1"/>
</dbReference>
<sequence>MPPQMYSDLEAIPASVDEVTVSGLDRTHDSVVRKQFVSLVESQNLRDLFENVKIAKERLAKLGVFKSVYAVVDVSGDNSKPNAYKVTFKVVEKRFVTARMSMTHGTDGITKACGNVRLNNFARHAESADIDVEIGSNQMVSKFATISKPLENNPYVRVSIGGTEGNWDHYWAKFQRHERSVFTEVQAESFIGLHRFQWDAVWRETEVKDQTAPLGVLKECGSALKTGLRHVFESDARPDLVFPDSGYLCRISQEIASITPGSQTGQSNVINVSSGDSSPLIDRSLQLKLEGLFQKPFRLCNWLVGEVTFSSGLVHSLTGHTVHISDRFFLGGPLELRGFQWRTVSPSEPLLLPTVQNLNSYETVVSDNNRQPMPASNNSPSSPIGADAFWLAGAHLYTPLPYWGAEDGSLAAQFRLHGFFLAGSTLERPIQKWINSHSTYTTANELRQYFLSELKGKPRTVVGMGIVFRFAGILRMELNYCLPLTCQPGDQIKPGFAFGFGMYYM</sequence>
<evidence type="ECO:0000256" key="5">
    <source>
        <dbReference type="ARBA" id="ARBA00023136"/>
    </source>
</evidence>
<keyword evidence="3" id="KW-1134">Transmembrane beta strand</keyword>
<evidence type="ECO:0000313" key="9">
    <source>
        <dbReference type="Proteomes" id="UP001292079"/>
    </source>
</evidence>
<dbReference type="InterPro" id="IPR010827">
    <property type="entry name" value="BamA/TamA_POTRA"/>
</dbReference>
<organism evidence="8 9">
    <name type="scientific">Schistosoma mekongi</name>
    <name type="common">Parasitic worm</name>
    <dbReference type="NCBI Taxonomy" id="38744"/>
    <lineage>
        <taxon>Eukaryota</taxon>
        <taxon>Metazoa</taxon>
        <taxon>Spiralia</taxon>
        <taxon>Lophotrochozoa</taxon>
        <taxon>Platyhelminthes</taxon>
        <taxon>Trematoda</taxon>
        <taxon>Digenea</taxon>
        <taxon>Strigeidida</taxon>
        <taxon>Schistosomatoidea</taxon>
        <taxon>Schistosomatidae</taxon>
        <taxon>Schistosoma</taxon>
    </lineage>
</organism>
<reference evidence="8" key="1">
    <citation type="submission" date="2022-04" db="EMBL/GenBank/DDBJ databases">
        <authorList>
            <person name="Xu L."/>
            <person name="Lv Z."/>
        </authorList>
    </citation>
    <scope>NUCLEOTIDE SEQUENCE</scope>
    <source>
        <strain evidence="8">LV_2022a</strain>
    </source>
</reference>
<name>A0AAE1Z503_SCHME</name>
<evidence type="ECO:0000313" key="8">
    <source>
        <dbReference type="EMBL" id="KAK4467660.1"/>
    </source>
</evidence>
<evidence type="ECO:0000256" key="4">
    <source>
        <dbReference type="ARBA" id="ARBA00022692"/>
    </source>
</evidence>
<dbReference type="InterPro" id="IPR039910">
    <property type="entry name" value="D15-like"/>
</dbReference>
<comment type="subcellular location">
    <subcellularLocation>
        <location evidence="1">Mitochondrion outer membrane</location>
        <topology evidence="1">Multi-pass membrane protein</topology>
    </subcellularLocation>
</comment>
<dbReference type="AlphaFoldDB" id="A0AAE1Z503"/>
<evidence type="ECO:0000256" key="2">
    <source>
        <dbReference type="ARBA" id="ARBA00010913"/>
    </source>
</evidence>
<dbReference type="Pfam" id="PF01103">
    <property type="entry name" value="Omp85"/>
    <property type="match status" value="1"/>
</dbReference>
<comment type="caution">
    <text evidence="8">The sequence shown here is derived from an EMBL/GenBank/DDBJ whole genome shotgun (WGS) entry which is preliminary data.</text>
</comment>
<keyword evidence="5" id="KW-0472">Membrane</keyword>
<evidence type="ECO:0008006" key="10">
    <source>
        <dbReference type="Google" id="ProtNLM"/>
    </source>
</evidence>
<reference evidence="8" key="2">
    <citation type="journal article" date="2023" name="Infect Dis Poverty">
        <title>Chromosome-scale genome of the human blood fluke Schistosoma mekongi and its implications for public health.</title>
        <authorList>
            <person name="Zhou M."/>
            <person name="Xu L."/>
            <person name="Xu D."/>
            <person name="Chen W."/>
            <person name="Khan J."/>
            <person name="Hu Y."/>
            <person name="Huang H."/>
            <person name="Wei H."/>
            <person name="Zhang Y."/>
            <person name="Chusongsang P."/>
            <person name="Tanasarnprasert K."/>
            <person name="Hu X."/>
            <person name="Limpanont Y."/>
            <person name="Lv Z."/>
        </authorList>
    </citation>
    <scope>NUCLEOTIDE SEQUENCE</scope>
    <source>
        <strain evidence="8">LV_2022a</strain>
    </source>
</reference>
<dbReference type="Pfam" id="PF07244">
    <property type="entry name" value="POTRA"/>
    <property type="match status" value="1"/>
</dbReference>
<evidence type="ECO:0000256" key="1">
    <source>
        <dbReference type="ARBA" id="ARBA00004374"/>
    </source>
</evidence>
<keyword evidence="9" id="KW-1185">Reference proteome</keyword>
<dbReference type="Proteomes" id="UP001292079">
    <property type="component" value="Unassembled WGS sequence"/>
</dbReference>
<gene>
    <name evidence="8" type="ORF">MN116_008600</name>
</gene>